<dbReference type="Gene3D" id="3.40.640.10">
    <property type="entry name" value="Type I PLP-dependent aspartate aminotransferase-like (Major domain)"/>
    <property type="match status" value="1"/>
</dbReference>
<dbReference type="RefSeq" id="WP_004024252.1">
    <property type="nucleotide sequence ID" value="NZ_AJPR01000011.1"/>
</dbReference>
<comment type="cofactor">
    <cofactor evidence="1">
        <name>pyridoxal 5'-phosphate</name>
        <dbReference type="ChEBI" id="CHEBI:597326"/>
    </cofactor>
</comment>
<dbReference type="PATRIC" id="fig|1110504.5.peg.508"/>
<dbReference type="Gene3D" id="3.90.1150.10">
    <property type="entry name" value="Aspartate Aminotransferase, domain 1"/>
    <property type="match status" value="1"/>
</dbReference>
<dbReference type="Pfam" id="PF00266">
    <property type="entry name" value="Aminotran_5"/>
    <property type="match status" value="1"/>
</dbReference>
<dbReference type="InterPro" id="IPR000192">
    <property type="entry name" value="Aminotrans_V_dom"/>
</dbReference>
<evidence type="ECO:0000313" key="4">
    <source>
        <dbReference type="EMBL" id="EIN14898.1"/>
    </source>
</evidence>
<accession>I5D5D9</accession>
<dbReference type="AlphaFoldDB" id="I5D5D9"/>
<dbReference type="EMBL" id="AJPR01000011">
    <property type="protein sequence ID" value="EIN14898.1"/>
    <property type="molecule type" value="Genomic_DNA"/>
</dbReference>
<dbReference type="InterPro" id="IPR015422">
    <property type="entry name" value="PyrdxlP-dep_Trfase_small"/>
</dbReference>
<keyword evidence="2" id="KW-0663">Pyridoxal phosphate</keyword>
<dbReference type="InterPro" id="IPR015424">
    <property type="entry name" value="PyrdxlP-dep_Trfase"/>
</dbReference>
<dbReference type="PANTHER" id="PTHR43586:SF8">
    <property type="entry name" value="CYSTEINE DESULFURASE 1, CHLOROPLASTIC"/>
    <property type="match status" value="1"/>
</dbReference>
<dbReference type="SUPFAM" id="SSF53383">
    <property type="entry name" value="PLP-dependent transferases"/>
    <property type="match status" value="1"/>
</dbReference>
<dbReference type="PANTHER" id="PTHR43586">
    <property type="entry name" value="CYSTEINE DESULFURASE"/>
    <property type="match status" value="1"/>
</dbReference>
<reference evidence="4 5" key="1">
    <citation type="journal article" date="2012" name="Appl. Environ. Microbiol.">
        <title>Emergence of Atypical Mycoplasma agalactiae Strains Harboring a New Prophage and Associated with an Alpine Wild Ungulate Mortality Episode.</title>
        <authorList>
            <person name="Tardy F."/>
            <person name="Baranowski E."/>
            <person name="Nouvel L.X."/>
            <person name="Mick V."/>
            <person name="Manso-Silvan L."/>
            <person name="Thiaucourt F."/>
            <person name="Thebault P."/>
            <person name="Breton M."/>
            <person name="Sirand-Pugnet P."/>
            <person name="Blanchard A."/>
            <person name="Garnier A."/>
            <person name="Gibert P."/>
            <person name="Game Y."/>
            <person name="Poumarat F."/>
            <person name="Citti C."/>
        </authorList>
    </citation>
    <scope>NUCLEOTIDE SEQUENCE [LARGE SCALE GENOMIC DNA]</scope>
    <source>
        <strain evidence="4 5">14628</strain>
    </source>
</reference>
<organism evidence="4 5">
    <name type="scientific">Mycoplasmopsis agalactiae 14628</name>
    <dbReference type="NCBI Taxonomy" id="1110504"/>
    <lineage>
        <taxon>Bacteria</taxon>
        <taxon>Bacillati</taxon>
        <taxon>Mycoplasmatota</taxon>
        <taxon>Mycoplasmoidales</taxon>
        <taxon>Metamycoplasmataceae</taxon>
        <taxon>Mycoplasmopsis</taxon>
    </lineage>
</organism>
<dbReference type="Proteomes" id="UP000003181">
    <property type="component" value="Unassembled WGS sequence"/>
</dbReference>
<evidence type="ECO:0000259" key="3">
    <source>
        <dbReference type="Pfam" id="PF00266"/>
    </source>
</evidence>
<dbReference type="STRING" id="1110504.MAGb_5150"/>
<dbReference type="OrthoDB" id="9804366at2"/>
<evidence type="ECO:0000313" key="5">
    <source>
        <dbReference type="Proteomes" id="UP000003181"/>
    </source>
</evidence>
<gene>
    <name evidence="4" type="primary">nifS</name>
    <name evidence="4" type="ORF">MAGb_5150</name>
</gene>
<proteinExistence type="predicted"/>
<evidence type="ECO:0000256" key="1">
    <source>
        <dbReference type="ARBA" id="ARBA00001933"/>
    </source>
</evidence>
<name>I5D5D9_MYCAA</name>
<feature type="domain" description="Aminotransferase class V" evidence="3">
    <location>
        <begin position="16"/>
        <end position="373"/>
    </location>
</feature>
<comment type="caution">
    <text evidence="4">The sequence shown here is derived from an EMBL/GenBank/DDBJ whole genome shotgun (WGS) entry which is preliminary data.</text>
</comment>
<evidence type="ECO:0000256" key="2">
    <source>
        <dbReference type="ARBA" id="ARBA00022898"/>
    </source>
</evidence>
<dbReference type="InterPro" id="IPR015421">
    <property type="entry name" value="PyrdxlP-dep_Trfase_major"/>
</dbReference>
<sequence>MPKSIRSFFPLANKIVYLDTAALALKPKPAITESNNFYSLYSVSTRTNNSPLGIYTNRIINEVRSKVASLTDAKENEVIFTSGATDSLNKFAQMYIQKLKAGDQIILHGYNHSSNMIPWIVLAKEHNIEVKIVDSPDLESAINSKTKVVAFSQLTNNFQVKVDLKSLYKKCHKVGAILVNDAAQAIVYEKVSLENCDVIAFSTNKFYGPTGLGALIIKEEILKELNPVTFGGGTVNSINKNNSFIIKNNIERFEPGTPNFAAIFMFNKSIDFFNQYIGYEKSKQILKKLSNYAYDELLKVPNIEVYSKRGDHIILFNINGINSQDVAHFLGINNIYVRSGIFCAHYLKNFACNDSFVRVSLGVYNNKNDINKLVDALKKGGDFIVL</sequence>
<protein>
    <submittedName>
        <fullName evidence="4">Nitrogen fixation protein Nif S</fullName>
    </submittedName>
</protein>